<feature type="transmembrane region" description="Helical" evidence="1">
    <location>
        <begin position="60"/>
        <end position="81"/>
    </location>
</feature>
<dbReference type="Proteomes" id="UP000306628">
    <property type="component" value="Unassembled WGS sequence"/>
</dbReference>
<dbReference type="OrthoDB" id="3514365at2"/>
<comment type="caution">
    <text evidence="2">The sequence shown here is derived from an EMBL/GenBank/DDBJ whole genome shotgun (WGS) entry which is preliminary data.</text>
</comment>
<keyword evidence="1" id="KW-0472">Membrane</keyword>
<evidence type="ECO:0000256" key="1">
    <source>
        <dbReference type="SAM" id="Phobius"/>
    </source>
</evidence>
<reference evidence="2 3" key="1">
    <citation type="submission" date="2019-05" db="EMBL/GenBank/DDBJ databases">
        <title>Draft genome sequence of Nonomuraea zeae DSM 100528.</title>
        <authorList>
            <person name="Saricaoglu S."/>
            <person name="Isik K."/>
        </authorList>
    </citation>
    <scope>NUCLEOTIDE SEQUENCE [LARGE SCALE GENOMIC DNA]</scope>
    <source>
        <strain evidence="2 3">DSM 100528</strain>
    </source>
</reference>
<sequence length="280" mass="29490">MNASMRAALVGAVVGLTQFVILCWRGEDIGILDMMGLIITPYALGFLLCRWGRLPRWGAVATAGPAVTAAFLLTLVVSLRFPPSLDLGDWQAGLAFMALGATSYLAAGGLVMPLHVGLRVLTVGLVAVTYIGVASAQSLIVAAARVQTMVDAGYPIMVPDLPDHRLTYLSESGRLLALDYTSDDDFSEIDVTVGAKSLAVAQAACDMDLFGLDEPEGAHCREAAPGVWVRSGAFGTAVVATHGDALLQLVSRTVPEAELIALVPTFRPIDPWALVTLVED</sequence>
<dbReference type="RefSeq" id="WP_138687966.1">
    <property type="nucleotide sequence ID" value="NZ_JBHSAZ010000013.1"/>
</dbReference>
<evidence type="ECO:0000313" key="2">
    <source>
        <dbReference type="EMBL" id="TMR39001.1"/>
    </source>
</evidence>
<feature type="transmembrane region" description="Helical" evidence="1">
    <location>
        <begin position="93"/>
        <end position="114"/>
    </location>
</feature>
<keyword evidence="3" id="KW-1185">Reference proteome</keyword>
<keyword evidence="1" id="KW-1133">Transmembrane helix</keyword>
<dbReference type="EMBL" id="VCKX01000005">
    <property type="protein sequence ID" value="TMR39001.1"/>
    <property type="molecule type" value="Genomic_DNA"/>
</dbReference>
<dbReference type="AlphaFoldDB" id="A0A5S4H2Q7"/>
<gene>
    <name evidence="2" type="ORF">ETD85_02665</name>
</gene>
<proteinExistence type="predicted"/>
<name>A0A5S4H2Q7_9ACTN</name>
<organism evidence="2 3">
    <name type="scientific">Nonomuraea zeae</name>
    <dbReference type="NCBI Taxonomy" id="1642303"/>
    <lineage>
        <taxon>Bacteria</taxon>
        <taxon>Bacillati</taxon>
        <taxon>Actinomycetota</taxon>
        <taxon>Actinomycetes</taxon>
        <taxon>Streptosporangiales</taxon>
        <taxon>Streptosporangiaceae</taxon>
        <taxon>Nonomuraea</taxon>
    </lineage>
</organism>
<evidence type="ECO:0000313" key="3">
    <source>
        <dbReference type="Proteomes" id="UP000306628"/>
    </source>
</evidence>
<feature type="transmembrane region" description="Helical" evidence="1">
    <location>
        <begin position="29"/>
        <end position="48"/>
    </location>
</feature>
<accession>A0A5S4H2Q7</accession>
<keyword evidence="1" id="KW-0812">Transmembrane</keyword>
<protein>
    <submittedName>
        <fullName evidence="2">Uncharacterized protein</fullName>
    </submittedName>
</protein>
<feature type="transmembrane region" description="Helical" evidence="1">
    <location>
        <begin position="121"/>
        <end position="144"/>
    </location>
</feature>